<keyword evidence="5" id="KW-1133">Transmembrane helix</keyword>
<feature type="transmembrane region" description="Helical" evidence="5">
    <location>
        <begin position="129"/>
        <end position="149"/>
    </location>
</feature>
<dbReference type="AlphaFoldDB" id="A0A6C0C608"/>
<accession>A0A6C0C608</accession>
<dbReference type="Gene3D" id="3.10.120.10">
    <property type="entry name" value="Cytochrome b5-like heme/steroid binding domain"/>
    <property type="match status" value="1"/>
</dbReference>
<reference evidence="7" key="1">
    <citation type="journal article" date="2020" name="Nature">
        <title>Giant virus diversity and host interactions through global metagenomics.</title>
        <authorList>
            <person name="Schulz F."/>
            <person name="Roux S."/>
            <person name="Paez-Espino D."/>
            <person name="Jungbluth S."/>
            <person name="Walsh D.A."/>
            <person name="Denef V.J."/>
            <person name="McMahon K.D."/>
            <person name="Konstantinidis K.T."/>
            <person name="Eloe-Fadrosh E.A."/>
            <person name="Kyrpides N.C."/>
            <person name="Woyke T."/>
        </authorList>
    </citation>
    <scope>NUCLEOTIDE SEQUENCE</scope>
    <source>
        <strain evidence="7">GVMAG-M-3300020187-37</strain>
    </source>
</reference>
<dbReference type="InterPro" id="IPR050668">
    <property type="entry name" value="Cytochrome_b5"/>
</dbReference>
<protein>
    <recommendedName>
        <fullName evidence="6">Cytochrome b5 heme-binding domain-containing protein</fullName>
    </recommendedName>
</protein>
<dbReference type="PANTHER" id="PTHR19359">
    <property type="entry name" value="CYTOCHROME B5"/>
    <property type="match status" value="1"/>
</dbReference>
<sequence length="385" mass="45102">MVIIGIYDKLYDVSLFLDKHPGGKSILEYYNGFECGEIFNEIGHSCGAKSMLKKYETDKKIKLKNIDNNNEYFPNLKYDKITLKLLKKRLNTTEDKFNIHKICGIITLLNIVIRTPLILFGISTIQNYNIINMISIVSILLLLLSSLNFHIPNKSNVGHEFYEYSELRLHSIIFSLRFIFIILINWLNFEDKFNRLIIFTLLHKSADYITNKYKYIGNGTAIRGNKTDYNIHIKFSHRIASVGQFISIICILDLVSDNSKTILNYNYDDIKYDTLFHGLSSILLNIFMMTLQKKSLLSRKNRSIIYLTHIWFIIIFMTPILDNEYYIYILISIIGRFGLNINKYVLYNSLYLINNYGIINYYYDKKIFNTLLLLSGISIVKTIYL</sequence>
<keyword evidence="1" id="KW-0349">Heme</keyword>
<keyword evidence="5" id="KW-0472">Membrane</keyword>
<comment type="similarity">
    <text evidence="4">Belongs to the cytochrome b5 family.</text>
</comment>
<feature type="transmembrane region" description="Helical" evidence="5">
    <location>
        <begin position="303"/>
        <end position="321"/>
    </location>
</feature>
<feature type="transmembrane region" description="Helical" evidence="5">
    <location>
        <begin position="99"/>
        <end position="122"/>
    </location>
</feature>
<dbReference type="InterPro" id="IPR036400">
    <property type="entry name" value="Cyt_B5-like_heme/steroid_sf"/>
</dbReference>
<proteinExistence type="inferred from homology"/>
<feature type="transmembrane region" description="Helical" evidence="5">
    <location>
        <begin position="235"/>
        <end position="255"/>
    </location>
</feature>
<dbReference type="Pfam" id="PF00173">
    <property type="entry name" value="Cyt-b5"/>
    <property type="match status" value="1"/>
</dbReference>
<dbReference type="SUPFAM" id="SSF55856">
    <property type="entry name" value="Cytochrome b5-like heme/steroid binding domain"/>
    <property type="match status" value="1"/>
</dbReference>
<evidence type="ECO:0000256" key="1">
    <source>
        <dbReference type="ARBA" id="ARBA00022617"/>
    </source>
</evidence>
<dbReference type="PROSITE" id="PS50255">
    <property type="entry name" value="CYTOCHROME_B5_2"/>
    <property type="match status" value="1"/>
</dbReference>
<feature type="transmembrane region" description="Helical" evidence="5">
    <location>
        <begin position="367"/>
        <end position="384"/>
    </location>
</feature>
<dbReference type="GO" id="GO:0020037">
    <property type="term" value="F:heme binding"/>
    <property type="evidence" value="ECO:0007669"/>
    <property type="project" value="InterPro"/>
</dbReference>
<dbReference type="InterPro" id="IPR018506">
    <property type="entry name" value="Cyt_B5_heme-BS"/>
</dbReference>
<dbReference type="EMBL" id="MN739344">
    <property type="protein sequence ID" value="QHS99541.1"/>
    <property type="molecule type" value="Genomic_DNA"/>
</dbReference>
<dbReference type="GO" id="GO:0016020">
    <property type="term" value="C:membrane"/>
    <property type="evidence" value="ECO:0007669"/>
    <property type="project" value="TreeGrafter"/>
</dbReference>
<evidence type="ECO:0000256" key="4">
    <source>
        <dbReference type="ARBA" id="ARBA00038168"/>
    </source>
</evidence>
<feature type="transmembrane region" description="Helical" evidence="5">
    <location>
        <begin position="275"/>
        <end position="291"/>
    </location>
</feature>
<organism evidence="7">
    <name type="scientific">viral metagenome</name>
    <dbReference type="NCBI Taxonomy" id="1070528"/>
    <lineage>
        <taxon>unclassified sequences</taxon>
        <taxon>metagenomes</taxon>
        <taxon>organismal metagenomes</taxon>
    </lineage>
</organism>
<evidence type="ECO:0000259" key="6">
    <source>
        <dbReference type="PROSITE" id="PS50255"/>
    </source>
</evidence>
<feature type="domain" description="Cytochrome b5 heme-binding" evidence="6">
    <location>
        <begin position="1"/>
        <end position="67"/>
    </location>
</feature>
<evidence type="ECO:0000256" key="2">
    <source>
        <dbReference type="ARBA" id="ARBA00022723"/>
    </source>
</evidence>
<feature type="transmembrane region" description="Helical" evidence="5">
    <location>
        <begin position="169"/>
        <end position="189"/>
    </location>
</feature>
<evidence type="ECO:0000313" key="7">
    <source>
        <dbReference type="EMBL" id="QHS99541.1"/>
    </source>
</evidence>
<keyword evidence="3" id="KW-0408">Iron</keyword>
<name>A0A6C0C608_9ZZZZ</name>
<dbReference type="GO" id="GO:0046872">
    <property type="term" value="F:metal ion binding"/>
    <property type="evidence" value="ECO:0007669"/>
    <property type="project" value="UniProtKB-KW"/>
</dbReference>
<dbReference type="PROSITE" id="PS00191">
    <property type="entry name" value="CYTOCHROME_B5_1"/>
    <property type="match status" value="1"/>
</dbReference>
<evidence type="ECO:0000256" key="3">
    <source>
        <dbReference type="ARBA" id="ARBA00023004"/>
    </source>
</evidence>
<dbReference type="InterPro" id="IPR001199">
    <property type="entry name" value="Cyt_B5-like_heme/steroid-bd"/>
</dbReference>
<feature type="transmembrane region" description="Helical" evidence="5">
    <location>
        <begin position="327"/>
        <end position="346"/>
    </location>
</feature>
<evidence type="ECO:0000256" key="5">
    <source>
        <dbReference type="SAM" id="Phobius"/>
    </source>
</evidence>
<keyword evidence="2" id="KW-0479">Metal-binding</keyword>
<keyword evidence="5" id="KW-0812">Transmembrane</keyword>